<organism evidence="2">
    <name type="scientific">Nyssomyia neivai</name>
    <dbReference type="NCBI Taxonomy" id="330878"/>
    <lineage>
        <taxon>Eukaryota</taxon>
        <taxon>Metazoa</taxon>
        <taxon>Ecdysozoa</taxon>
        <taxon>Arthropoda</taxon>
        <taxon>Hexapoda</taxon>
        <taxon>Insecta</taxon>
        <taxon>Pterygota</taxon>
        <taxon>Neoptera</taxon>
        <taxon>Endopterygota</taxon>
        <taxon>Diptera</taxon>
        <taxon>Nematocera</taxon>
        <taxon>Psychodoidea</taxon>
        <taxon>Psychodidae</taxon>
        <taxon>Nyssomyia</taxon>
    </lineage>
</organism>
<sequence>MRFLHLLFFVTLAISLCYVNAQESEEDDEDSSEENVEKLPTVEGLIAVLIITGADKFIPIVVAIVRDLAFLLKLLI</sequence>
<name>A0A1L8DNJ8_9DIPT</name>
<evidence type="ECO:0000256" key="1">
    <source>
        <dbReference type="SAM" id="SignalP"/>
    </source>
</evidence>
<dbReference type="EMBL" id="GFDF01006093">
    <property type="protein sequence ID" value="JAV07991.1"/>
    <property type="molecule type" value="Transcribed_RNA"/>
</dbReference>
<dbReference type="AlphaFoldDB" id="A0A1L8DNJ8"/>
<proteinExistence type="predicted"/>
<keyword evidence="1" id="KW-0732">Signal</keyword>
<accession>A0A1L8DNJ8</accession>
<protein>
    <submittedName>
        <fullName evidence="2">Putative secreted protein</fullName>
    </submittedName>
</protein>
<feature type="signal peptide" evidence="1">
    <location>
        <begin position="1"/>
        <end position="21"/>
    </location>
</feature>
<reference evidence="2" key="1">
    <citation type="submission" date="2016-12" db="EMBL/GenBank/DDBJ databases">
        <title>An insight into the sialome and mialome of the sand fly, Nyssomyia neivai.</title>
        <authorList>
            <person name="Sebastian V."/>
            <person name="Goulart T.M."/>
            <person name="Oliveira W."/>
            <person name="Calvo E."/>
            <person name="Oliveira L.F."/>
            <person name="Pinto M.C."/>
            <person name="Rosselino A.M."/>
            <person name="Ribeiro J.M."/>
        </authorList>
    </citation>
    <scope>NUCLEOTIDE SEQUENCE</scope>
</reference>
<feature type="chain" id="PRO_5012656886" evidence="1">
    <location>
        <begin position="22"/>
        <end position="76"/>
    </location>
</feature>
<evidence type="ECO:0000313" key="2">
    <source>
        <dbReference type="EMBL" id="JAV07991.1"/>
    </source>
</evidence>